<keyword evidence="3" id="KW-0479">Metal-binding</keyword>
<evidence type="ECO:0000313" key="9">
    <source>
        <dbReference type="EMBL" id="BAW33508.1"/>
    </source>
</evidence>
<evidence type="ECO:0000256" key="6">
    <source>
        <dbReference type="ARBA" id="ARBA00023239"/>
    </source>
</evidence>
<dbReference type="GO" id="GO:0000287">
    <property type="term" value="F:magnesium ion binding"/>
    <property type="evidence" value="ECO:0007669"/>
    <property type="project" value="InterPro"/>
</dbReference>
<dbReference type="BRENDA" id="4.2.3.29">
    <property type="organism ID" value="4459"/>
</dbReference>
<evidence type="ECO:0000256" key="4">
    <source>
        <dbReference type="ARBA" id="ARBA00022821"/>
    </source>
</evidence>
<dbReference type="AlphaFoldDB" id="A0A1L7NUB5"/>
<dbReference type="Gene3D" id="1.50.10.160">
    <property type="match status" value="1"/>
</dbReference>
<dbReference type="FunFam" id="1.50.10.130:FF:000003">
    <property type="entry name" value="Ent-cassa-12,15-diene synthase"/>
    <property type="match status" value="1"/>
</dbReference>
<dbReference type="SFLD" id="SFLDG01014">
    <property type="entry name" value="Terpene_Cyclase_Like_1_N-term"/>
    <property type="match status" value="1"/>
</dbReference>
<evidence type="ECO:0000256" key="2">
    <source>
        <dbReference type="ARBA" id="ARBA00006333"/>
    </source>
</evidence>
<dbReference type="GO" id="GO:0016102">
    <property type="term" value="P:diterpenoid biosynthetic process"/>
    <property type="evidence" value="ECO:0007669"/>
    <property type="project" value="UniProtKB-ARBA"/>
</dbReference>
<dbReference type="Gene3D" id="1.50.10.130">
    <property type="entry name" value="Terpene synthase, N-terminal domain"/>
    <property type="match status" value="1"/>
</dbReference>
<dbReference type="Pfam" id="PF03936">
    <property type="entry name" value="Terpene_synth_C"/>
    <property type="match status" value="1"/>
</dbReference>
<feature type="domain" description="Terpene synthase N-terminal" evidence="7">
    <location>
        <begin position="238"/>
        <end position="434"/>
    </location>
</feature>
<evidence type="ECO:0000259" key="8">
    <source>
        <dbReference type="Pfam" id="PF03936"/>
    </source>
</evidence>
<dbReference type="GO" id="GO:0006952">
    <property type="term" value="P:defense response"/>
    <property type="evidence" value="ECO:0007669"/>
    <property type="project" value="UniProtKB-KW"/>
</dbReference>
<accession>A0A1L7NUB5</accession>
<dbReference type="SMR" id="A0A1L7NUB5"/>
<name>A0A1L7NUB5_ORYRU</name>
<dbReference type="PANTHER" id="PTHR31739:SF17">
    <property type="entry name" value="ENT-SANDARACOPIMARA-8(14),15-DIENE SYNTHASE, CHLOROPLASTIC"/>
    <property type="match status" value="1"/>
</dbReference>
<gene>
    <name evidence="9" type="primary">OrKSL10i</name>
</gene>
<dbReference type="Pfam" id="PF01397">
    <property type="entry name" value="Terpene_synth"/>
    <property type="match status" value="1"/>
</dbReference>
<dbReference type="FunFam" id="1.50.10.160:FF:000002">
    <property type="entry name" value="cis-abienol synthase, chloroplastic"/>
    <property type="match status" value="1"/>
</dbReference>
<dbReference type="EMBL" id="LC017867">
    <property type="protein sequence ID" value="BAW33508.1"/>
    <property type="molecule type" value="mRNA"/>
</dbReference>
<dbReference type="InterPro" id="IPR008930">
    <property type="entry name" value="Terpenoid_cyclase/PrenylTrfase"/>
</dbReference>
<evidence type="ECO:0000256" key="5">
    <source>
        <dbReference type="ARBA" id="ARBA00022842"/>
    </source>
</evidence>
<dbReference type="InterPro" id="IPR050148">
    <property type="entry name" value="Terpene_synthase-like"/>
</dbReference>
<dbReference type="InterPro" id="IPR036965">
    <property type="entry name" value="Terpene_synth_N_sf"/>
</dbReference>
<dbReference type="GO" id="GO:0010333">
    <property type="term" value="F:terpene synthase activity"/>
    <property type="evidence" value="ECO:0007669"/>
    <property type="project" value="InterPro"/>
</dbReference>
<feature type="domain" description="Terpene synthase metal-binding" evidence="8">
    <location>
        <begin position="502"/>
        <end position="738"/>
    </location>
</feature>
<dbReference type="PANTHER" id="PTHR31739">
    <property type="entry name" value="ENT-COPALYL DIPHOSPHATE SYNTHASE, CHLOROPLASTIC"/>
    <property type="match status" value="1"/>
</dbReference>
<dbReference type="FunFam" id="1.10.600.10:FF:000005">
    <property type="entry name" value="Ent-kaur-16-ene synthase, chloroplastic"/>
    <property type="match status" value="1"/>
</dbReference>
<evidence type="ECO:0000256" key="1">
    <source>
        <dbReference type="ARBA" id="ARBA00001946"/>
    </source>
</evidence>
<dbReference type="Gene3D" id="1.10.600.10">
    <property type="entry name" value="Farnesyl Diphosphate Synthase"/>
    <property type="match status" value="1"/>
</dbReference>
<comment type="similarity">
    <text evidence="2">Belongs to the terpene synthase family.</text>
</comment>
<protein>
    <submittedName>
        <fullName evidence="9">Ent-kaurene synthase like 10</fullName>
    </submittedName>
</protein>
<dbReference type="SUPFAM" id="SSF48576">
    <property type="entry name" value="Terpenoid synthases"/>
    <property type="match status" value="1"/>
</dbReference>
<dbReference type="SUPFAM" id="SSF48239">
    <property type="entry name" value="Terpenoid cyclases/Protein prenyltransferases"/>
    <property type="match status" value="2"/>
</dbReference>
<dbReference type="InterPro" id="IPR008949">
    <property type="entry name" value="Isoprenoid_synthase_dom_sf"/>
</dbReference>
<keyword evidence="6" id="KW-0456">Lyase</keyword>
<organism evidence="9">
    <name type="scientific">Oryza rufipogon</name>
    <name type="common">Brownbeard rice</name>
    <name type="synonym">Asian wild rice</name>
    <dbReference type="NCBI Taxonomy" id="4529"/>
    <lineage>
        <taxon>Eukaryota</taxon>
        <taxon>Viridiplantae</taxon>
        <taxon>Streptophyta</taxon>
        <taxon>Embryophyta</taxon>
        <taxon>Tracheophyta</taxon>
        <taxon>Spermatophyta</taxon>
        <taxon>Magnoliopsida</taxon>
        <taxon>Liliopsida</taxon>
        <taxon>Poales</taxon>
        <taxon>Poaceae</taxon>
        <taxon>BOP clade</taxon>
        <taxon>Oryzoideae</taxon>
        <taxon>Oryzeae</taxon>
        <taxon>Oryzinae</taxon>
        <taxon>Oryza</taxon>
    </lineage>
</organism>
<evidence type="ECO:0000259" key="7">
    <source>
        <dbReference type="Pfam" id="PF01397"/>
    </source>
</evidence>
<dbReference type="InterPro" id="IPR005630">
    <property type="entry name" value="Terpene_synthase_metal-bd"/>
</dbReference>
<reference evidence="9" key="1">
    <citation type="journal article" date="2016" name="Biochem. Biophys. Res. Commun.">
        <title>Characterization and evolutionary analysis of ent-kaurene synthase like genes from the wild rice species Oryza rufipogon.</title>
        <authorList>
            <person name="Toyomasu T."/>
            <person name="Miyamoto K."/>
            <person name="Shenton M.R."/>
            <person name="Sakai A."/>
            <person name="Sugawara C."/>
            <person name="Horie K."/>
            <person name="Kawaide H."/>
            <person name="Hasegawa M."/>
            <person name="Chuba M."/>
            <person name="Mitsuhashi W."/>
            <person name="Yamane H."/>
            <person name="Kurata N."/>
            <person name="Okada K."/>
        </authorList>
    </citation>
    <scope>NUCLEOTIDE SEQUENCE</scope>
</reference>
<keyword evidence="5" id="KW-0460">Magnesium</keyword>
<keyword evidence="4" id="KW-0611">Plant defense</keyword>
<sequence>MLPSSICSMGQIPRISPHSYGMLPKQMSKGHPSMITRAVGGVEKGEVGGNVQSLQVMHSKELQAKIRKQLQRIELSPSLYDTAWVAMVPKRSSSQAPCYPQCIEWILQNQHDDGSWGINSSSLSVNKDILLSTLACVVALKKWNAGSYHIRRGLNFVGRNFSVAMDVQNIAPVGFNITFSGLITLASGMGLQLPVWQTDIDEIFHLRKIELERDAGGTISARKAFMAYVAEGFGNLQDWDQVMAYQRKNGSLFNSPSTTAAAAIHSFNDRTLNYLDSLTNKFGGPVPAMYPQNIYSQLCTVDALERTGISQKFAREIRDILDTTYRSWLHNEEEVMLDIPTCAMAFRLLRTHGYDITSDEMAHFSEQSSFDDSIHGYLNDTKTLLELFKTSQIRFSCEDLVLENIGTWSAKLLKQQLLSNKLSTSAQSEVEYVLKFPLHSTLDRLEHRRNIEQFKVEGSKVLKSGYCGSHSNEEILALAVDYFHSSQSVYQQELKYFESWVKQCRLDELKFARVMPLIVHFISTATMFAPELADARMVLSQTSLLVTVYDDFFDCPETSREEKENYIALIEKWDNHAEIGFCSKNVEIVFYAVYNTYKQIGEKAALKQNRSIMDQLVEDLVSSAKAMMVEADWTATKYIPATMEEYMSNAEVSAAFASFVCPPLYFLGLKLSEEDVKSHEYTQLLKLTNVIGRLQNDSQTYRKEILAGKVNSVLLRALTDSGNTSLESIEAAKDMVNSDAESSMVEMRSLVFSEGGPIPRPGKDRFWEMCKIVFYFYREDDAYLTPKEMMSSARAVILDPLRLIPPPSCPETLSS</sequence>
<comment type="cofactor">
    <cofactor evidence="1">
        <name>Mg(2+)</name>
        <dbReference type="ChEBI" id="CHEBI:18420"/>
    </cofactor>
</comment>
<evidence type="ECO:0000256" key="3">
    <source>
        <dbReference type="ARBA" id="ARBA00022723"/>
    </source>
</evidence>
<proteinExistence type="evidence at transcript level"/>
<dbReference type="InterPro" id="IPR001906">
    <property type="entry name" value="Terpene_synth_N"/>
</dbReference>